<evidence type="ECO:0000313" key="7">
    <source>
        <dbReference type="EnsemblMetazoa" id="ENSAATROPP009748"/>
    </source>
</evidence>
<feature type="transmembrane region" description="Helical" evidence="6">
    <location>
        <begin position="188"/>
        <end position="211"/>
    </location>
</feature>
<comment type="function">
    <text evidence="6">Gustatory receptor which mediates acceptance or avoidance behavior, depending on its substrates.</text>
</comment>
<keyword evidence="5 6" id="KW-0472">Membrane</keyword>
<keyword evidence="4 6" id="KW-1133">Transmembrane helix</keyword>
<evidence type="ECO:0000313" key="8">
    <source>
        <dbReference type="Proteomes" id="UP000075880"/>
    </source>
</evidence>
<feature type="transmembrane region" description="Helical" evidence="6">
    <location>
        <begin position="320"/>
        <end position="339"/>
    </location>
</feature>
<evidence type="ECO:0000256" key="6">
    <source>
        <dbReference type="RuleBase" id="RU363108"/>
    </source>
</evidence>
<evidence type="ECO:0000256" key="1">
    <source>
        <dbReference type="ARBA" id="ARBA00004651"/>
    </source>
</evidence>
<evidence type="ECO:0000256" key="3">
    <source>
        <dbReference type="ARBA" id="ARBA00022692"/>
    </source>
</evidence>
<dbReference type="Pfam" id="PF08395">
    <property type="entry name" value="7tm_7"/>
    <property type="match status" value="1"/>
</dbReference>
<feature type="transmembrane region" description="Helical" evidence="6">
    <location>
        <begin position="93"/>
        <end position="112"/>
    </location>
</feature>
<dbReference type="Proteomes" id="UP000075880">
    <property type="component" value="Unassembled WGS sequence"/>
</dbReference>
<dbReference type="GO" id="GO:0050909">
    <property type="term" value="P:sensory perception of taste"/>
    <property type="evidence" value="ECO:0007669"/>
    <property type="project" value="InterPro"/>
</dbReference>
<keyword evidence="3 6" id="KW-0812">Transmembrane</keyword>
<comment type="subcellular location">
    <subcellularLocation>
        <location evidence="1 6">Cell membrane</location>
        <topology evidence="1 6">Multi-pass membrane protein</topology>
    </subcellularLocation>
</comment>
<dbReference type="GO" id="GO:0005886">
    <property type="term" value="C:plasma membrane"/>
    <property type="evidence" value="ECO:0007669"/>
    <property type="project" value="UniProtKB-SubCell"/>
</dbReference>
<comment type="similarity">
    <text evidence="6">Belongs to the insect chemoreceptor superfamily. Gustatory receptor (GR) family.</text>
</comment>
<feature type="transmembrane region" description="Helical" evidence="6">
    <location>
        <begin position="291"/>
        <end position="313"/>
    </location>
</feature>
<organism evidence="7 8">
    <name type="scientific">Anopheles atroparvus</name>
    <name type="common">European mosquito</name>
    <dbReference type="NCBI Taxonomy" id="41427"/>
    <lineage>
        <taxon>Eukaryota</taxon>
        <taxon>Metazoa</taxon>
        <taxon>Ecdysozoa</taxon>
        <taxon>Arthropoda</taxon>
        <taxon>Hexapoda</taxon>
        <taxon>Insecta</taxon>
        <taxon>Pterygota</taxon>
        <taxon>Neoptera</taxon>
        <taxon>Endopterygota</taxon>
        <taxon>Diptera</taxon>
        <taxon>Nematocera</taxon>
        <taxon>Culicoidea</taxon>
        <taxon>Culicidae</taxon>
        <taxon>Anophelinae</taxon>
        <taxon>Anopheles</taxon>
    </lineage>
</organism>
<name>A0AAG5DG98_ANOAO</name>
<keyword evidence="8" id="KW-1185">Reference proteome</keyword>
<dbReference type="InterPro" id="IPR013604">
    <property type="entry name" value="7TM_chemorcpt"/>
</dbReference>
<dbReference type="EnsemblMetazoa" id="ENSAATROPT010805">
    <property type="protein sequence ID" value="ENSAATROPP009748"/>
    <property type="gene ID" value="ENSAATROPG008782"/>
</dbReference>
<sequence length="356" mass="40945">MEASDITGFCQAQPSTTSMTRNVAAKRCNTWSYMWRFRWHNLYTYPHSANAIMSSELINWILLKADQRPLALDLAVLMISNGVLELIDVPMPFFTGVLYVNEVVLGILISLLTSVRSYKEGKNYDRFLENILTVASALQPLEWKNILTTVQGRMRLITTGMVTVFIICLVCDYLHFRSLYALSFSLGAYMMPNILVTLSFLQCCFGVLLIYKLLQSMRQRLSAGELTRCDPMQRVAETERHYLQLTACMELITRSYEFLIVVNTFAGINVTSLQLLEIYQHLHVKEANEVYIAYNIFWITMQLFILLMILYPCHLVKREIFVALLSFLIILIQFDSANLNKHKGAITTMDSLYNSI</sequence>
<keyword evidence="6" id="KW-0675">Receptor</keyword>
<keyword evidence="6" id="KW-0807">Transducer</keyword>
<evidence type="ECO:0000256" key="5">
    <source>
        <dbReference type="ARBA" id="ARBA00023136"/>
    </source>
</evidence>
<feature type="transmembrane region" description="Helical" evidence="6">
    <location>
        <begin position="258"/>
        <end position="279"/>
    </location>
</feature>
<proteinExistence type="inferred from homology"/>
<reference evidence="7" key="1">
    <citation type="submission" date="2024-04" db="UniProtKB">
        <authorList>
            <consortium name="EnsemblMetazoa"/>
        </authorList>
    </citation>
    <scope>IDENTIFICATION</scope>
    <source>
        <strain evidence="7">EBRO</strain>
    </source>
</reference>
<accession>A0AAG5DG98</accession>
<dbReference type="AlphaFoldDB" id="A0AAG5DG98"/>
<keyword evidence="2 6" id="KW-1003">Cell membrane</keyword>
<feature type="transmembrane region" description="Helical" evidence="6">
    <location>
        <begin position="156"/>
        <end position="176"/>
    </location>
</feature>
<evidence type="ECO:0000256" key="2">
    <source>
        <dbReference type="ARBA" id="ARBA00022475"/>
    </source>
</evidence>
<evidence type="ECO:0000256" key="4">
    <source>
        <dbReference type="ARBA" id="ARBA00022989"/>
    </source>
</evidence>
<comment type="caution">
    <text evidence="6">Lacks conserved residue(s) required for the propagation of feature annotation.</text>
</comment>
<dbReference type="GO" id="GO:0007165">
    <property type="term" value="P:signal transduction"/>
    <property type="evidence" value="ECO:0007669"/>
    <property type="project" value="UniProtKB-KW"/>
</dbReference>
<protein>
    <recommendedName>
        <fullName evidence="6">Gustatory receptor</fullName>
    </recommendedName>
</protein>